<proteinExistence type="predicted"/>
<protein>
    <submittedName>
        <fullName evidence="1">Uncharacterized protein</fullName>
    </submittedName>
</protein>
<dbReference type="AlphaFoldDB" id="A0A1W1E8A3"/>
<reference evidence="1" key="1">
    <citation type="submission" date="2016-10" db="EMBL/GenBank/DDBJ databases">
        <authorList>
            <person name="de Groot N.N."/>
        </authorList>
    </citation>
    <scope>NUCLEOTIDE SEQUENCE</scope>
</reference>
<name>A0A1W1E8A3_9ZZZZ</name>
<gene>
    <name evidence="1" type="ORF">MNB_SV-4-252</name>
</gene>
<accession>A0A1W1E8A3</accession>
<sequence>MKVVIDLIEDIRESIGNAEAYVLTAGLLKEDSADPARLIYVGEAKLTSFALDETRRALVFGMEGSKDEITVGEVVPPLLIADMDVMMYEVRVDVNAQYSDMEVIGFGKNDEAQRYVLFIKI</sequence>
<evidence type="ECO:0000313" key="1">
    <source>
        <dbReference type="EMBL" id="SFV90087.1"/>
    </source>
</evidence>
<organism evidence="1">
    <name type="scientific">hydrothermal vent metagenome</name>
    <dbReference type="NCBI Taxonomy" id="652676"/>
    <lineage>
        <taxon>unclassified sequences</taxon>
        <taxon>metagenomes</taxon>
        <taxon>ecological metagenomes</taxon>
    </lineage>
</organism>
<dbReference type="EMBL" id="FPIB01000009">
    <property type="protein sequence ID" value="SFV90087.1"/>
    <property type="molecule type" value="Genomic_DNA"/>
</dbReference>